<evidence type="ECO:0000313" key="2">
    <source>
        <dbReference type="Proteomes" id="UP000018320"/>
    </source>
</evidence>
<reference evidence="1 2" key="2">
    <citation type="journal article" date="2013" name="Genome Biol. Evol.">
        <title>Genome sequencing of Giardia lamblia genotypes A2 and B isolates (DH and GS) and comparative analysis with the genomes of genotypes A1 and E (WB and Pig).</title>
        <authorList>
            <person name="Adam R.D."/>
            <person name="Dahlstrom E.W."/>
            <person name="Martens C.A."/>
            <person name="Bruno D.P."/>
            <person name="Barbian K.D."/>
            <person name="Ricklefs S.M."/>
            <person name="Hernandez M.M."/>
            <person name="Narla N.P."/>
            <person name="Patel R.B."/>
            <person name="Porcella S.F."/>
            <person name="Nash T.E."/>
        </authorList>
    </citation>
    <scope>NUCLEOTIDE SEQUENCE [LARGE SCALE GENOMIC DNA]</scope>
    <source>
        <strain evidence="1 2">DH</strain>
    </source>
</reference>
<dbReference type="VEuPathDB" id="GiardiaDB:QR46_2307"/>
<dbReference type="EMBL" id="AHGT01000002">
    <property type="protein sequence ID" value="ESU39505.1"/>
    <property type="molecule type" value="Genomic_DNA"/>
</dbReference>
<protein>
    <submittedName>
        <fullName evidence="1">Uncharacterized protein</fullName>
    </submittedName>
</protein>
<dbReference type="VEuPathDB" id="GiardiaDB:GL50803_0040885"/>
<organism evidence="1 2">
    <name type="scientific">Giardia intestinalis</name>
    <name type="common">Giardia lamblia</name>
    <dbReference type="NCBI Taxonomy" id="5741"/>
    <lineage>
        <taxon>Eukaryota</taxon>
        <taxon>Metamonada</taxon>
        <taxon>Diplomonadida</taxon>
        <taxon>Hexamitidae</taxon>
        <taxon>Giardiinae</taxon>
        <taxon>Giardia</taxon>
    </lineage>
</organism>
<accession>V6TR61</accession>
<evidence type="ECO:0000313" key="1">
    <source>
        <dbReference type="EMBL" id="ESU39505.1"/>
    </source>
</evidence>
<comment type="caution">
    <text evidence="1">The sequence shown here is derived from an EMBL/GenBank/DDBJ whole genome shotgun (WGS) entry which is preliminary data.</text>
</comment>
<name>V6TR61_GIAIN</name>
<proteinExistence type="predicted"/>
<dbReference type="Proteomes" id="UP000018320">
    <property type="component" value="Unassembled WGS sequence"/>
</dbReference>
<dbReference type="VEuPathDB" id="GiardiaDB:DHA2_151110"/>
<dbReference type="AlphaFoldDB" id="V6TR61"/>
<reference evidence="2" key="1">
    <citation type="submission" date="2012-02" db="EMBL/GenBank/DDBJ databases">
        <title>Genome sequencing of Giardia lamblia Genotypes A2 and B isolates (DH and GS) and comparative analysis with the genomes of Genotypes A1 and E (WB and Pig).</title>
        <authorList>
            <person name="Adam R."/>
            <person name="Dahlstrom E."/>
            <person name="Martens C."/>
            <person name="Bruno D."/>
            <person name="Barbian K."/>
            <person name="Porcella S.F."/>
            <person name="Nash T."/>
        </authorList>
    </citation>
    <scope>NUCLEOTIDE SEQUENCE</scope>
    <source>
        <strain evidence="2">DH</strain>
    </source>
</reference>
<dbReference type="VEuPathDB" id="GiardiaDB:GL50581_4064"/>
<gene>
    <name evidence="1" type="ORF">DHA2_151110</name>
</gene>
<sequence>MKHLQPVSTYTKTQNSKFEAKSRVAMVISSPSQVLIKAVDDKRTRPTACKGNCPKSGKIGTVEDLERVIADLDRCIGFADIHRIIASDVADIRYVVPWLQRENVLGQASRLLSSSELAASSLCTRKRCAKMYLILFSVCVMLHDKRLQSSVLESLTTVSLCFDLLIGAHVNLYRMRSLEDSGRFSPEMSTILERLMGLDEFVHEFDRLGLFEDYQGRETEHAPRRYTPPPVPAEYSVVVYVHRNSSSPNGCSNPVREPTIKKDIPTEKETTPMPLADHPPFNFHLLKTNALSTFDLGVYSFLSTLRFHIYQDLLQQTNKERLLEQDIRRFQKLFSLLVYVNRDTSSKEVCEYLEQLFETISSLITYTRICRFIFEVAESHQFSTSEIPISCLTSRNAKTRISAATKPSVKTISQSLRNIAAAIAACTQQMLQFVSWVVLENPWHAADYRTEHTALDAASRVSWLFQRAYEKMLSLIEEIFMCRACLCFTIFQVDEELVKNLTDDLQYDSTMISYTLDDEGQPPKEDGIEYELLRSLYCTGEDALLESKGVHAAVTSNIDCSALYARKSGEKGQIIIQLYGLLPQLLYGLLYLMNLTNMMLPGSNPSRVNSVIQLIEPTGLIITTIFSVLQQNNKSFCRAQLGGISLFLKRFSQAIEAVLSAVHTASRSIYKRIRTSQNNLNDNTRMEAYTAIINTAFRVLQNMFEAGVVVLDQKLLVTGIRYVTSFVSPKSFCDACHILVHLLPYKEMREFAECYTLDGKSVGEYLIERTRPTIADSACLNSLDALLFLINNR</sequence>